<dbReference type="AlphaFoldDB" id="A0A2T5BW95"/>
<sequence length="183" mass="19740">MKHLITLHDTAFDTLEPLATPILASLARLAFVATLLVYYWASAMTKLGDGLFQPALGAYAQIFPRKMEAVGYDITQLNAGHTLVVMVGTWAEFVLPLLLLLGLATRLAALGMIGFVVVQTWTDVFGHGALGQPETLGAWFDRIPDSPVLDQRLLWLVVLGILVLKGGGPFSVDALLRRQAASG</sequence>
<evidence type="ECO:0000313" key="6">
    <source>
        <dbReference type="EMBL" id="PTN03907.1"/>
    </source>
</evidence>
<comment type="subcellular location">
    <subcellularLocation>
        <location evidence="1">Membrane</location>
        <topology evidence="1">Multi-pass membrane protein</topology>
    </subcellularLocation>
</comment>
<evidence type="ECO:0000256" key="1">
    <source>
        <dbReference type="ARBA" id="ARBA00004141"/>
    </source>
</evidence>
<protein>
    <submittedName>
        <fullName evidence="6">Putative oxidoreductase</fullName>
    </submittedName>
</protein>
<evidence type="ECO:0000256" key="5">
    <source>
        <dbReference type="SAM" id="Phobius"/>
    </source>
</evidence>
<comment type="caution">
    <text evidence="6">The sequence shown here is derived from an EMBL/GenBank/DDBJ whole genome shotgun (WGS) entry which is preliminary data.</text>
</comment>
<dbReference type="EMBL" id="QAAA01000001">
    <property type="protein sequence ID" value="PTN03907.1"/>
    <property type="molecule type" value="Genomic_DNA"/>
</dbReference>
<dbReference type="RefSeq" id="WP_107890510.1">
    <property type="nucleotide sequence ID" value="NZ_NHSI01000066.1"/>
</dbReference>
<accession>A0A2T5BW95</accession>
<evidence type="ECO:0000256" key="4">
    <source>
        <dbReference type="ARBA" id="ARBA00023136"/>
    </source>
</evidence>
<evidence type="ECO:0000256" key="3">
    <source>
        <dbReference type="ARBA" id="ARBA00022989"/>
    </source>
</evidence>
<keyword evidence="3 5" id="KW-1133">Transmembrane helix</keyword>
<keyword evidence="7" id="KW-1185">Reference proteome</keyword>
<feature type="transmembrane region" description="Helical" evidence="5">
    <location>
        <begin position="22"/>
        <end position="41"/>
    </location>
</feature>
<dbReference type="OrthoDB" id="121744at2"/>
<reference evidence="6 7" key="1">
    <citation type="submission" date="2018-04" db="EMBL/GenBank/DDBJ databases">
        <title>Genomic Encyclopedia of Archaeal and Bacterial Type Strains, Phase II (KMG-II): from individual species to whole genera.</title>
        <authorList>
            <person name="Goeker M."/>
        </authorList>
    </citation>
    <scope>NUCLEOTIDE SEQUENCE [LARGE SCALE GENOMIC DNA]</scope>
    <source>
        <strain evidence="6 7">DSM 18064</strain>
    </source>
</reference>
<evidence type="ECO:0000256" key="2">
    <source>
        <dbReference type="ARBA" id="ARBA00022692"/>
    </source>
</evidence>
<feature type="transmembrane region" description="Helical" evidence="5">
    <location>
        <begin position="153"/>
        <end position="176"/>
    </location>
</feature>
<dbReference type="InterPro" id="IPR032808">
    <property type="entry name" value="DoxX"/>
</dbReference>
<keyword evidence="4 5" id="KW-0472">Membrane</keyword>
<name>A0A2T5BW95_9RHOB</name>
<dbReference type="GO" id="GO:0016020">
    <property type="term" value="C:membrane"/>
    <property type="evidence" value="ECO:0007669"/>
    <property type="project" value="UniProtKB-SubCell"/>
</dbReference>
<proteinExistence type="predicted"/>
<feature type="transmembrane region" description="Helical" evidence="5">
    <location>
        <begin position="93"/>
        <end position="118"/>
    </location>
</feature>
<dbReference type="Proteomes" id="UP000243859">
    <property type="component" value="Unassembled WGS sequence"/>
</dbReference>
<keyword evidence="2 5" id="KW-0812">Transmembrane</keyword>
<gene>
    <name evidence="6" type="ORF">C8N32_101101</name>
</gene>
<evidence type="ECO:0000313" key="7">
    <source>
        <dbReference type="Proteomes" id="UP000243859"/>
    </source>
</evidence>
<dbReference type="Pfam" id="PF07681">
    <property type="entry name" value="DoxX"/>
    <property type="match status" value="1"/>
</dbReference>
<organism evidence="6 7">
    <name type="scientific">Rhodovulum imhoffii</name>
    <dbReference type="NCBI Taxonomy" id="365340"/>
    <lineage>
        <taxon>Bacteria</taxon>
        <taxon>Pseudomonadati</taxon>
        <taxon>Pseudomonadota</taxon>
        <taxon>Alphaproteobacteria</taxon>
        <taxon>Rhodobacterales</taxon>
        <taxon>Paracoccaceae</taxon>
        <taxon>Rhodovulum</taxon>
    </lineage>
</organism>